<evidence type="ECO:0000256" key="2">
    <source>
        <dbReference type="SAM" id="SignalP"/>
    </source>
</evidence>
<evidence type="ECO:0000256" key="1">
    <source>
        <dbReference type="SAM" id="MobiDB-lite"/>
    </source>
</evidence>
<dbReference type="EMBL" id="GBHO01043404">
    <property type="protein sequence ID" value="JAG00200.1"/>
    <property type="molecule type" value="Transcribed_RNA"/>
</dbReference>
<feature type="signal peptide" evidence="2">
    <location>
        <begin position="1"/>
        <end position="30"/>
    </location>
</feature>
<proteinExistence type="predicted"/>
<feature type="chain" id="PRO_5002050419" evidence="2">
    <location>
        <begin position="31"/>
        <end position="181"/>
    </location>
</feature>
<feature type="non-terminal residue" evidence="3">
    <location>
        <position position="1"/>
    </location>
</feature>
<protein>
    <submittedName>
        <fullName evidence="3">DNA mismatch repair protein MutS</fullName>
    </submittedName>
</protein>
<reference evidence="3" key="1">
    <citation type="journal article" date="2014" name="PLoS ONE">
        <title>Transcriptome-Based Identification of ABC Transporters in the Western Tarnished Plant Bug Lygus hesperus.</title>
        <authorList>
            <person name="Hull J.J."/>
            <person name="Chaney K."/>
            <person name="Geib S.M."/>
            <person name="Fabrick J.A."/>
            <person name="Brent C.S."/>
            <person name="Walsh D."/>
            <person name="Lavine L.C."/>
        </authorList>
    </citation>
    <scope>NUCLEOTIDE SEQUENCE</scope>
</reference>
<keyword evidence="2" id="KW-0732">Signal</keyword>
<reference evidence="3" key="2">
    <citation type="submission" date="2014-07" db="EMBL/GenBank/DDBJ databases">
        <authorList>
            <person name="Hull J."/>
        </authorList>
    </citation>
    <scope>NUCLEOTIDE SEQUENCE</scope>
</reference>
<evidence type="ECO:0000313" key="3">
    <source>
        <dbReference type="EMBL" id="JAG00200.1"/>
    </source>
</evidence>
<name>A0A0A9W5R8_LYGHE</name>
<sequence>SASCTIARDYRMKLIVVLCLLCCLLGFSDGCRNCLKKWIQRIREKNRHRSTEKPTTASPPQSVQCPETENCCHDVQRIGSRVDELIQKQEEMSAKLEQLITIAKALQSSTKAVRKTSMSVEQIIASTETSIITQIATFCKPTHAQIPPTSSYVPKTNISDKKWRIIEPADNCGDNIKCGKR</sequence>
<accession>A0A0A9W5R8</accession>
<dbReference type="AlphaFoldDB" id="A0A0A9W5R8"/>
<gene>
    <name evidence="3" type="primary">mutS_4</name>
    <name evidence="3" type="ORF">CM83_13843</name>
</gene>
<feature type="region of interest" description="Disordered" evidence="1">
    <location>
        <begin position="46"/>
        <end position="65"/>
    </location>
</feature>
<feature type="compositionally biased region" description="Polar residues" evidence="1">
    <location>
        <begin position="53"/>
        <end position="65"/>
    </location>
</feature>
<organism evidence="3">
    <name type="scientific">Lygus hesperus</name>
    <name type="common">Western plant bug</name>
    <dbReference type="NCBI Taxonomy" id="30085"/>
    <lineage>
        <taxon>Eukaryota</taxon>
        <taxon>Metazoa</taxon>
        <taxon>Ecdysozoa</taxon>
        <taxon>Arthropoda</taxon>
        <taxon>Hexapoda</taxon>
        <taxon>Insecta</taxon>
        <taxon>Pterygota</taxon>
        <taxon>Neoptera</taxon>
        <taxon>Paraneoptera</taxon>
        <taxon>Hemiptera</taxon>
        <taxon>Heteroptera</taxon>
        <taxon>Panheteroptera</taxon>
        <taxon>Cimicomorpha</taxon>
        <taxon>Miridae</taxon>
        <taxon>Mirini</taxon>
        <taxon>Lygus</taxon>
    </lineage>
</organism>